<dbReference type="PANTHER" id="PTHR11610">
    <property type="entry name" value="LIPASE"/>
    <property type="match status" value="1"/>
</dbReference>
<dbReference type="GO" id="GO:0005615">
    <property type="term" value="C:extracellular space"/>
    <property type="evidence" value="ECO:0007669"/>
    <property type="project" value="TreeGrafter"/>
</dbReference>
<feature type="domain" description="Lipase" evidence="5">
    <location>
        <begin position="3"/>
        <end position="220"/>
    </location>
</feature>
<organism evidence="6 7">
    <name type="scientific">Manduca sexta</name>
    <name type="common">Tobacco hawkmoth</name>
    <name type="synonym">Tobacco hornworm</name>
    <dbReference type="NCBI Taxonomy" id="7130"/>
    <lineage>
        <taxon>Eukaryota</taxon>
        <taxon>Metazoa</taxon>
        <taxon>Ecdysozoa</taxon>
        <taxon>Arthropoda</taxon>
        <taxon>Hexapoda</taxon>
        <taxon>Insecta</taxon>
        <taxon>Pterygota</taxon>
        <taxon>Neoptera</taxon>
        <taxon>Endopterygota</taxon>
        <taxon>Lepidoptera</taxon>
        <taxon>Glossata</taxon>
        <taxon>Ditrysia</taxon>
        <taxon>Bombycoidea</taxon>
        <taxon>Sphingidae</taxon>
        <taxon>Sphinginae</taxon>
        <taxon>Sphingini</taxon>
        <taxon>Manduca</taxon>
    </lineage>
</organism>
<dbReference type="InterPro" id="IPR029058">
    <property type="entry name" value="AB_hydrolase_fold"/>
</dbReference>
<comment type="similarity">
    <text evidence="2 4">Belongs to the AB hydrolase superfamily. Lipase family.</text>
</comment>
<dbReference type="InterPro" id="IPR000734">
    <property type="entry name" value="TAG_lipase"/>
</dbReference>
<reference evidence="6" key="2">
    <citation type="submission" date="2020-12" db="EMBL/GenBank/DDBJ databases">
        <authorList>
            <person name="Kanost M."/>
        </authorList>
    </citation>
    <scope>NUCLEOTIDE SEQUENCE</scope>
</reference>
<sequence>MNKPETITESNFNPELPTKVIVHGWLRNQNLNINPTIRNAFLEKSDVNVIVMEWRLLALSDYSTAALGVPAVGRALGQFLIFLNDVTEAPFDSMHLIGFSLGAHLVGNAGREIEGKIARITALDPAGPLWNVNPARLSTDDAVYVEAIHTDGGIDGLGIGFAIADVDFFPNGGMSQPGCLLNICNHNRAWELFAATITYNHLIGTRCNNVLQIQLNTCRGPRLHMGNDNLKKTGSGMYRLDTRWRYPF</sequence>
<dbReference type="Gene3D" id="3.40.50.1820">
    <property type="entry name" value="alpha/beta hydrolase"/>
    <property type="match status" value="1"/>
</dbReference>
<evidence type="ECO:0000259" key="5">
    <source>
        <dbReference type="Pfam" id="PF00151"/>
    </source>
</evidence>
<gene>
    <name evidence="6" type="ORF">O3G_MSEX001873</name>
</gene>
<dbReference type="PANTHER" id="PTHR11610:SF173">
    <property type="entry name" value="LIPASE DOMAIN-CONTAINING PROTEIN-RELATED"/>
    <property type="match status" value="1"/>
</dbReference>
<comment type="caution">
    <text evidence="6">The sequence shown here is derived from an EMBL/GenBank/DDBJ whole genome shotgun (WGS) entry which is preliminary data.</text>
</comment>
<accession>A0A921YLE0</accession>
<keyword evidence="7" id="KW-1185">Reference proteome</keyword>
<dbReference type="GO" id="GO:0016298">
    <property type="term" value="F:lipase activity"/>
    <property type="evidence" value="ECO:0007669"/>
    <property type="project" value="InterPro"/>
</dbReference>
<dbReference type="PRINTS" id="PR00821">
    <property type="entry name" value="TAGLIPASE"/>
</dbReference>
<reference evidence="6" key="1">
    <citation type="journal article" date="2016" name="Insect Biochem. Mol. Biol.">
        <title>Multifaceted biological insights from a draft genome sequence of the tobacco hornworm moth, Manduca sexta.</title>
        <authorList>
            <person name="Kanost M.R."/>
            <person name="Arrese E.L."/>
            <person name="Cao X."/>
            <person name="Chen Y.R."/>
            <person name="Chellapilla S."/>
            <person name="Goldsmith M.R."/>
            <person name="Grosse-Wilde E."/>
            <person name="Heckel D.G."/>
            <person name="Herndon N."/>
            <person name="Jiang H."/>
            <person name="Papanicolaou A."/>
            <person name="Qu J."/>
            <person name="Soulages J.L."/>
            <person name="Vogel H."/>
            <person name="Walters J."/>
            <person name="Waterhouse R.M."/>
            <person name="Ahn S.J."/>
            <person name="Almeida F.C."/>
            <person name="An C."/>
            <person name="Aqrawi P."/>
            <person name="Bretschneider A."/>
            <person name="Bryant W.B."/>
            <person name="Bucks S."/>
            <person name="Chao H."/>
            <person name="Chevignon G."/>
            <person name="Christen J.M."/>
            <person name="Clarke D.F."/>
            <person name="Dittmer N.T."/>
            <person name="Ferguson L.C.F."/>
            <person name="Garavelou S."/>
            <person name="Gordon K.H.J."/>
            <person name="Gunaratna R.T."/>
            <person name="Han Y."/>
            <person name="Hauser F."/>
            <person name="He Y."/>
            <person name="Heidel-Fischer H."/>
            <person name="Hirsh A."/>
            <person name="Hu Y."/>
            <person name="Jiang H."/>
            <person name="Kalra D."/>
            <person name="Klinner C."/>
            <person name="Konig C."/>
            <person name="Kovar C."/>
            <person name="Kroll A.R."/>
            <person name="Kuwar S.S."/>
            <person name="Lee S.L."/>
            <person name="Lehman R."/>
            <person name="Li K."/>
            <person name="Li Z."/>
            <person name="Liang H."/>
            <person name="Lovelace S."/>
            <person name="Lu Z."/>
            <person name="Mansfield J.H."/>
            <person name="McCulloch K.J."/>
            <person name="Mathew T."/>
            <person name="Morton B."/>
            <person name="Muzny D.M."/>
            <person name="Neunemann D."/>
            <person name="Ongeri F."/>
            <person name="Pauchet Y."/>
            <person name="Pu L.L."/>
            <person name="Pyrousis I."/>
            <person name="Rao X.J."/>
            <person name="Redding A."/>
            <person name="Roesel C."/>
            <person name="Sanchez-Gracia A."/>
            <person name="Schaack S."/>
            <person name="Shukla A."/>
            <person name="Tetreau G."/>
            <person name="Wang Y."/>
            <person name="Xiong G.H."/>
            <person name="Traut W."/>
            <person name="Walsh T.K."/>
            <person name="Worley K.C."/>
            <person name="Wu D."/>
            <person name="Wu W."/>
            <person name="Wu Y.Q."/>
            <person name="Zhang X."/>
            <person name="Zou Z."/>
            <person name="Zucker H."/>
            <person name="Briscoe A.D."/>
            <person name="Burmester T."/>
            <person name="Clem R.J."/>
            <person name="Feyereisen R."/>
            <person name="Grimmelikhuijzen C.J.P."/>
            <person name="Hamodrakas S.J."/>
            <person name="Hansson B.S."/>
            <person name="Huguet E."/>
            <person name="Jermiin L.S."/>
            <person name="Lan Q."/>
            <person name="Lehman H.K."/>
            <person name="Lorenzen M."/>
            <person name="Merzendorfer H."/>
            <person name="Michalopoulos I."/>
            <person name="Morton D.B."/>
            <person name="Muthukrishnan S."/>
            <person name="Oakeshott J.G."/>
            <person name="Palmer W."/>
            <person name="Park Y."/>
            <person name="Passarelli A.L."/>
            <person name="Rozas J."/>
            <person name="Schwartz L.M."/>
            <person name="Smith W."/>
            <person name="Southgate A."/>
            <person name="Vilcinskas A."/>
            <person name="Vogt R."/>
            <person name="Wang P."/>
            <person name="Werren J."/>
            <person name="Yu X.Q."/>
            <person name="Zhou J.J."/>
            <person name="Brown S.J."/>
            <person name="Scherer S.E."/>
            <person name="Richards S."/>
            <person name="Blissard G.W."/>
        </authorList>
    </citation>
    <scope>NUCLEOTIDE SEQUENCE</scope>
</reference>
<evidence type="ECO:0000256" key="1">
    <source>
        <dbReference type="ARBA" id="ARBA00004613"/>
    </source>
</evidence>
<proteinExistence type="inferred from homology"/>
<dbReference type="InterPro" id="IPR013818">
    <property type="entry name" value="Lipase"/>
</dbReference>
<dbReference type="GO" id="GO:0016042">
    <property type="term" value="P:lipid catabolic process"/>
    <property type="evidence" value="ECO:0007669"/>
    <property type="project" value="TreeGrafter"/>
</dbReference>
<name>A0A921YLE0_MANSE</name>
<evidence type="ECO:0000256" key="3">
    <source>
        <dbReference type="ARBA" id="ARBA00022525"/>
    </source>
</evidence>
<dbReference type="AlphaFoldDB" id="A0A921YLE0"/>
<evidence type="ECO:0000313" key="6">
    <source>
        <dbReference type="EMBL" id="KAG6441563.1"/>
    </source>
</evidence>
<dbReference type="SUPFAM" id="SSF53474">
    <property type="entry name" value="alpha/beta-Hydrolases"/>
    <property type="match status" value="1"/>
</dbReference>
<comment type="subcellular location">
    <subcellularLocation>
        <location evidence="1">Secreted</location>
    </subcellularLocation>
</comment>
<dbReference type="Pfam" id="PF00151">
    <property type="entry name" value="Lipase"/>
    <property type="match status" value="1"/>
</dbReference>
<keyword evidence="3" id="KW-0964">Secreted</keyword>
<evidence type="ECO:0000256" key="2">
    <source>
        <dbReference type="ARBA" id="ARBA00010701"/>
    </source>
</evidence>
<dbReference type="Proteomes" id="UP000791440">
    <property type="component" value="Unassembled WGS sequence"/>
</dbReference>
<protein>
    <recommendedName>
        <fullName evidence="5">Lipase domain-containing protein</fullName>
    </recommendedName>
</protein>
<evidence type="ECO:0000256" key="4">
    <source>
        <dbReference type="RuleBase" id="RU004262"/>
    </source>
</evidence>
<evidence type="ECO:0000313" key="7">
    <source>
        <dbReference type="Proteomes" id="UP000791440"/>
    </source>
</evidence>
<dbReference type="EMBL" id="JH668287">
    <property type="protein sequence ID" value="KAG6441563.1"/>
    <property type="molecule type" value="Genomic_DNA"/>
</dbReference>